<evidence type="ECO:0000313" key="2">
    <source>
        <dbReference type="Proteomes" id="UP000002588"/>
    </source>
</evidence>
<dbReference type="KEGG" id="aoa:dqs_0308"/>
<accession>A1K257</accession>
<dbReference type="SUPFAM" id="SSF158682">
    <property type="entry name" value="TerB-like"/>
    <property type="match status" value="1"/>
</dbReference>
<gene>
    <name evidence="1" type="ordered locus">azo0295</name>
</gene>
<sequence>MTDATPDAAPAAPDPQRLTIARLIALTLIADGDLASRELEALDRHRIAELVGVPRDLLIQTVIDHCRTLRAGEAPGTLRVLDLERTERMLDSITDPALRALACRAMLVLSKADGRITLPEQTLLRHALTRWGLSLEAIAADAAS</sequence>
<name>A1K257_AZOSB</name>
<dbReference type="STRING" id="62928.azo0295"/>
<organism evidence="1 2">
    <name type="scientific">Azoarcus sp. (strain BH72)</name>
    <dbReference type="NCBI Taxonomy" id="418699"/>
    <lineage>
        <taxon>Bacteria</taxon>
        <taxon>Pseudomonadati</taxon>
        <taxon>Pseudomonadota</taxon>
        <taxon>Betaproteobacteria</taxon>
        <taxon>Rhodocyclales</taxon>
        <taxon>Zoogloeaceae</taxon>
        <taxon>Azoarcus</taxon>
    </lineage>
</organism>
<dbReference type="RefSeq" id="WP_011764030.1">
    <property type="nucleotide sequence ID" value="NC_008702.1"/>
</dbReference>
<dbReference type="OrthoDB" id="8526975at2"/>
<evidence type="ECO:0000313" key="1">
    <source>
        <dbReference type="EMBL" id="CAL92912.1"/>
    </source>
</evidence>
<dbReference type="EMBL" id="AM406670">
    <property type="protein sequence ID" value="CAL92912.1"/>
    <property type="molecule type" value="Genomic_DNA"/>
</dbReference>
<evidence type="ECO:0008006" key="3">
    <source>
        <dbReference type="Google" id="ProtNLM"/>
    </source>
</evidence>
<dbReference type="AlphaFoldDB" id="A1K257"/>
<dbReference type="KEGG" id="azo:azo0295"/>
<protein>
    <recommendedName>
        <fullName evidence="3">Co-chaperone DjlA N-terminal domain-containing protein</fullName>
    </recommendedName>
</protein>
<keyword evidence="2" id="KW-1185">Reference proteome</keyword>
<dbReference type="InterPro" id="IPR029024">
    <property type="entry name" value="TerB-like"/>
</dbReference>
<dbReference type="HOGENOM" id="CLU_1792514_0_0_4"/>
<proteinExistence type="predicted"/>
<dbReference type="Gene3D" id="1.10.3680.10">
    <property type="entry name" value="TerB-like"/>
    <property type="match status" value="1"/>
</dbReference>
<reference evidence="1 2" key="1">
    <citation type="journal article" date="2006" name="Nat. Biotechnol.">
        <title>Complete genome of the mutualistic, N2-fixing grass endophyte Azoarcus sp. strain BH72.</title>
        <authorList>
            <person name="Krause A."/>
            <person name="Ramakumar A."/>
            <person name="Bartels D."/>
            <person name="Battistoni F."/>
            <person name="Bekel T."/>
            <person name="Boch J."/>
            <person name="Boehm M."/>
            <person name="Friedrich F."/>
            <person name="Hurek T."/>
            <person name="Krause L."/>
            <person name="Linke B."/>
            <person name="McHardy A.C."/>
            <person name="Sarkar A."/>
            <person name="Schneiker S."/>
            <person name="Syed A.A."/>
            <person name="Thauer R."/>
            <person name="Vorhoelter F.-J."/>
            <person name="Weidner S."/>
            <person name="Puehler A."/>
            <person name="Reinhold-Hurek B."/>
            <person name="Kaiser O."/>
            <person name="Goesmann A."/>
        </authorList>
    </citation>
    <scope>NUCLEOTIDE SEQUENCE [LARGE SCALE GENOMIC DNA]</scope>
    <source>
        <strain evidence="1 2">BH72</strain>
    </source>
</reference>
<dbReference type="eggNOG" id="ENOG5032YZ2">
    <property type="taxonomic scope" value="Bacteria"/>
</dbReference>
<dbReference type="Proteomes" id="UP000002588">
    <property type="component" value="Chromosome"/>
</dbReference>